<name>A0A931BBI2_9ACTN</name>
<gene>
    <name evidence="1" type="ORF">I2501_24585</name>
</gene>
<keyword evidence="2" id="KW-1185">Reference proteome</keyword>
<dbReference type="RefSeq" id="WP_196196377.1">
    <property type="nucleotide sequence ID" value="NZ_JADPRT010000011.1"/>
</dbReference>
<comment type="caution">
    <text evidence="1">The sequence shown here is derived from an EMBL/GenBank/DDBJ whole genome shotgun (WGS) entry which is preliminary data.</text>
</comment>
<evidence type="ECO:0000313" key="1">
    <source>
        <dbReference type="EMBL" id="MBF9071198.1"/>
    </source>
</evidence>
<reference evidence="1" key="1">
    <citation type="submission" date="2020-11" db="EMBL/GenBank/DDBJ databases">
        <title>Isolation and identification of active actinomycetes.</title>
        <authorList>
            <person name="Yu B."/>
        </authorList>
    </citation>
    <scope>NUCLEOTIDE SEQUENCE</scope>
    <source>
        <strain evidence="1">NEAU-YB345</strain>
    </source>
</reference>
<dbReference type="EMBL" id="JADPRT010000011">
    <property type="protein sequence ID" value="MBF9071198.1"/>
    <property type="molecule type" value="Genomic_DNA"/>
</dbReference>
<dbReference type="Proteomes" id="UP000657385">
    <property type="component" value="Unassembled WGS sequence"/>
</dbReference>
<accession>A0A931BBI2</accession>
<protein>
    <submittedName>
        <fullName evidence="1">Uncharacterized protein</fullName>
    </submittedName>
</protein>
<sequence>MTTVPTPDGGALISRPELSAAALKAALAIVSPNQLPRMLEDEAKAVTETFRTDDTTHVRAFLMHWATVVEIERFPDRARSYHQAEYEAHNATTVDECRKYASIVGDIWRTCFAAVSK</sequence>
<evidence type="ECO:0000313" key="2">
    <source>
        <dbReference type="Proteomes" id="UP000657385"/>
    </source>
</evidence>
<dbReference type="AlphaFoldDB" id="A0A931BBI2"/>
<proteinExistence type="predicted"/>
<organism evidence="1 2">
    <name type="scientific">Streptacidiphilus fuscans</name>
    <dbReference type="NCBI Taxonomy" id="2789292"/>
    <lineage>
        <taxon>Bacteria</taxon>
        <taxon>Bacillati</taxon>
        <taxon>Actinomycetota</taxon>
        <taxon>Actinomycetes</taxon>
        <taxon>Kitasatosporales</taxon>
        <taxon>Streptomycetaceae</taxon>
        <taxon>Streptacidiphilus</taxon>
    </lineage>
</organism>